<proteinExistence type="predicted"/>
<accession>A0ACB8AB87</accession>
<sequence>MARYSLPQWIRVGLLGVVTLIVLSGLLYRRHVTRSVMALHFPPLYETIHEQEQQLPHYKDYETSPIKYFWASNHLSGLGWGNVMQDYVMMSLLARATNRSFVFNDYTWNADGSWYSDYNGKLIPSRIPLSAIISGPVVGGELPPEDNIPRAVSRDFFRTVCPNPTILQVSDVNDDHMRYDESVPAAYILDKWIEKINSIDDPCVQLGARDGQIFDYWMYGQKRLLSLWPSLSESPILKRWCWSPLIHNAYEINRNHFHASPPLFSPEPLEPDVILDAIVKEDYSQPIPGLLAIHIRRGDFEPHCKKLSTVNADWNAFNSFPGFLDQFSAPQDNGDHVDLYMPHCYPSMEQIVEKVKAVREGAKETLTHLYIMTNGPAPWVEELKKSFALDSEWEQISSSRDLTLTWEQKFISQGLDMFVAQRAQILIGNGWSSLTSNVVMLRMAHGMPSDSNRFW</sequence>
<evidence type="ECO:0000313" key="1">
    <source>
        <dbReference type="EMBL" id="KAH7910291.1"/>
    </source>
</evidence>
<organism evidence="1 2">
    <name type="scientific">Hygrophoropsis aurantiaca</name>
    <dbReference type="NCBI Taxonomy" id="72124"/>
    <lineage>
        <taxon>Eukaryota</taxon>
        <taxon>Fungi</taxon>
        <taxon>Dikarya</taxon>
        <taxon>Basidiomycota</taxon>
        <taxon>Agaricomycotina</taxon>
        <taxon>Agaricomycetes</taxon>
        <taxon>Agaricomycetidae</taxon>
        <taxon>Boletales</taxon>
        <taxon>Coniophorineae</taxon>
        <taxon>Hygrophoropsidaceae</taxon>
        <taxon>Hygrophoropsis</taxon>
    </lineage>
</organism>
<reference evidence="1" key="1">
    <citation type="journal article" date="2021" name="New Phytol.">
        <title>Evolutionary innovations through gain and loss of genes in the ectomycorrhizal Boletales.</title>
        <authorList>
            <person name="Wu G."/>
            <person name="Miyauchi S."/>
            <person name="Morin E."/>
            <person name="Kuo A."/>
            <person name="Drula E."/>
            <person name="Varga T."/>
            <person name="Kohler A."/>
            <person name="Feng B."/>
            <person name="Cao Y."/>
            <person name="Lipzen A."/>
            <person name="Daum C."/>
            <person name="Hundley H."/>
            <person name="Pangilinan J."/>
            <person name="Johnson J."/>
            <person name="Barry K."/>
            <person name="LaButti K."/>
            <person name="Ng V."/>
            <person name="Ahrendt S."/>
            <person name="Min B."/>
            <person name="Choi I.G."/>
            <person name="Park H."/>
            <person name="Plett J.M."/>
            <person name="Magnuson J."/>
            <person name="Spatafora J.W."/>
            <person name="Nagy L.G."/>
            <person name="Henrissat B."/>
            <person name="Grigoriev I.V."/>
            <person name="Yang Z.L."/>
            <person name="Xu J."/>
            <person name="Martin F.M."/>
        </authorList>
    </citation>
    <scope>NUCLEOTIDE SEQUENCE</scope>
    <source>
        <strain evidence="1">ATCC 28755</strain>
    </source>
</reference>
<comment type="caution">
    <text evidence="1">The sequence shown here is derived from an EMBL/GenBank/DDBJ whole genome shotgun (WGS) entry which is preliminary data.</text>
</comment>
<dbReference type="EMBL" id="MU267719">
    <property type="protein sequence ID" value="KAH7910291.1"/>
    <property type="molecule type" value="Genomic_DNA"/>
</dbReference>
<gene>
    <name evidence="1" type="ORF">BJ138DRAFT_1153235</name>
</gene>
<dbReference type="Proteomes" id="UP000790377">
    <property type="component" value="Unassembled WGS sequence"/>
</dbReference>
<keyword evidence="2" id="KW-1185">Reference proteome</keyword>
<protein>
    <submittedName>
        <fullName evidence="1">Uncharacterized protein</fullName>
    </submittedName>
</protein>
<evidence type="ECO:0000313" key="2">
    <source>
        <dbReference type="Proteomes" id="UP000790377"/>
    </source>
</evidence>
<name>A0ACB8AB87_9AGAM</name>